<dbReference type="InterPro" id="IPR034001">
    <property type="entry name" value="ABCG_PDR_1"/>
</dbReference>
<dbReference type="EMBL" id="JAATWM020000014">
    <property type="protein sequence ID" value="KAF9877445.1"/>
    <property type="molecule type" value="Genomic_DNA"/>
</dbReference>
<dbReference type="InterPro" id="IPR017871">
    <property type="entry name" value="ABC_transporter-like_CS"/>
</dbReference>
<feature type="transmembrane region" description="Helical" evidence="10">
    <location>
        <begin position="649"/>
        <end position="671"/>
    </location>
</feature>
<dbReference type="CDD" id="cd03232">
    <property type="entry name" value="ABCG_PDR_domain2"/>
    <property type="match status" value="1"/>
</dbReference>
<feature type="region of interest" description="Disordered" evidence="9">
    <location>
        <begin position="804"/>
        <end position="831"/>
    </location>
</feature>
<evidence type="ECO:0000259" key="11">
    <source>
        <dbReference type="PROSITE" id="PS50893"/>
    </source>
</evidence>
<dbReference type="FunFam" id="3.40.50.300:FF:000054">
    <property type="entry name" value="ABC multidrug transporter atrF"/>
    <property type="match status" value="1"/>
</dbReference>
<dbReference type="Pfam" id="PF06422">
    <property type="entry name" value="PDR_CDR"/>
    <property type="match status" value="1"/>
</dbReference>
<dbReference type="Pfam" id="PF00005">
    <property type="entry name" value="ABC_tran"/>
    <property type="match status" value="2"/>
</dbReference>
<feature type="transmembrane region" description="Helical" evidence="10">
    <location>
        <begin position="1254"/>
        <end position="1280"/>
    </location>
</feature>
<dbReference type="SMART" id="SM00382">
    <property type="entry name" value="AAA"/>
    <property type="match status" value="2"/>
</dbReference>
<evidence type="ECO:0000256" key="4">
    <source>
        <dbReference type="ARBA" id="ARBA00022692"/>
    </source>
</evidence>
<organism evidence="12 13">
    <name type="scientific">Colletotrichum karsti</name>
    <dbReference type="NCBI Taxonomy" id="1095194"/>
    <lineage>
        <taxon>Eukaryota</taxon>
        <taxon>Fungi</taxon>
        <taxon>Dikarya</taxon>
        <taxon>Ascomycota</taxon>
        <taxon>Pezizomycotina</taxon>
        <taxon>Sordariomycetes</taxon>
        <taxon>Hypocreomycetidae</taxon>
        <taxon>Glomerellales</taxon>
        <taxon>Glomerellaceae</taxon>
        <taxon>Colletotrichum</taxon>
        <taxon>Colletotrichum boninense species complex</taxon>
    </lineage>
</organism>
<keyword evidence="3" id="KW-0813">Transport</keyword>
<dbReference type="GeneID" id="62160938"/>
<feature type="transmembrane region" description="Helical" evidence="10">
    <location>
        <begin position="509"/>
        <end position="532"/>
    </location>
</feature>
<feature type="transmembrane region" description="Helical" evidence="10">
    <location>
        <begin position="758"/>
        <end position="778"/>
    </location>
</feature>
<dbReference type="InterPro" id="IPR003439">
    <property type="entry name" value="ABC_transporter-like_ATP-bd"/>
</dbReference>
<comment type="caution">
    <text evidence="12">The sequence shown here is derived from an EMBL/GenBank/DDBJ whole genome shotgun (WGS) entry which is preliminary data.</text>
</comment>
<gene>
    <name evidence="12" type="ORF">CkaCkLH20_05145</name>
</gene>
<feature type="compositionally biased region" description="Polar residues" evidence="9">
    <location>
        <begin position="26"/>
        <end position="36"/>
    </location>
</feature>
<dbReference type="Proteomes" id="UP000781932">
    <property type="component" value="Unassembled WGS sequence"/>
</dbReference>
<keyword evidence="4 10" id="KW-0812">Transmembrane</keyword>
<dbReference type="SUPFAM" id="SSF52540">
    <property type="entry name" value="P-loop containing nucleoside triphosphate hydrolases"/>
    <property type="match status" value="2"/>
</dbReference>
<dbReference type="OrthoDB" id="245989at2759"/>
<feature type="domain" description="ABC transporter" evidence="11">
    <location>
        <begin position="145"/>
        <end position="399"/>
    </location>
</feature>
<evidence type="ECO:0000256" key="3">
    <source>
        <dbReference type="ARBA" id="ARBA00022448"/>
    </source>
</evidence>
<evidence type="ECO:0000256" key="5">
    <source>
        <dbReference type="ARBA" id="ARBA00022741"/>
    </source>
</evidence>
<dbReference type="InterPro" id="IPR043926">
    <property type="entry name" value="ABCG_dom"/>
</dbReference>
<keyword evidence="13" id="KW-1185">Reference proteome</keyword>
<dbReference type="RefSeq" id="XP_038746906.1">
    <property type="nucleotide sequence ID" value="XM_038887864.1"/>
</dbReference>
<feature type="transmembrane region" description="Helical" evidence="10">
    <location>
        <begin position="586"/>
        <end position="608"/>
    </location>
</feature>
<keyword evidence="6" id="KW-0067">ATP-binding</keyword>
<dbReference type="Pfam" id="PF19055">
    <property type="entry name" value="ABC2_membrane_7"/>
    <property type="match status" value="1"/>
</dbReference>
<dbReference type="CDD" id="cd03233">
    <property type="entry name" value="ABCG_PDR_domain1"/>
    <property type="match status" value="1"/>
</dbReference>
<evidence type="ECO:0000256" key="10">
    <source>
        <dbReference type="SAM" id="Phobius"/>
    </source>
</evidence>
<protein>
    <submittedName>
        <fullName evidence="12">ABC multidrug transporter</fullName>
    </submittedName>
</protein>
<keyword evidence="8 10" id="KW-0472">Membrane</keyword>
<evidence type="ECO:0000256" key="9">
    <source>
        <dbReference type="SAM" id="MobiDB-lite"/>
    </source>
</evidence>
<dbReference type="Gene3D" id="3.40.50.300">
    <property type="entry name" value="P-loop containing nucleotide triphosphate hydrolases"/>
    <property type="match status" value="2"/>
</dbReference>
<feature type="compositionally biased region" description="Basic and acidic residues" evidence="9">
    <location>
        <begin position="38"/>
        <end position="48"/>
    </location>
</feature>
<feature type="transmembrane region" description="Helical" evidence="10">
    <location>
        <begin position="1210"/>
        <end position="1233"/>
    </location>
</feature>
<dbReference type="InterPro" id="IPR013525">
    <property type="entry name" value="ABC2_TM"/>
</dbReference>
<evidence type="ECO:0000256" key="2">
    <source>
        <dbReference type="ARBA" id="ARBA00006012"/>
    </source>
</evidence>
<feature type="transmembrane region" description="Helical" evidence="10">
    <location>
        <begin position="1455"/>
        <end position="1473"/>
    </location>
</feature>
<comment type="similarity">
    <text evidence="2">Belongs to the ABC transporter superfamily. ABCG family. PDR (TC 3.A.1.205) subfamily.</text>
</comment>
<keyword evidence="5" id="KW-0547">Nucleotide-binding</keyword>
<dbReference type="FunFam" id="3.40.50.300:FF:000881">
    <property type="entry name" value="ABC multidrug transporter A-1"/>
    <property type="match status" value="1"/>
</dbReference>
<dbReference type="InterPro" id="IPR027417">
    <property type="entry name" value="P-loop_NTPase"/>
</dbReference>
<evidence type="ECO:0000256" key="8">
    <source>
        <dbReference type="ARBA" id="ARBA00023136"/>
    </source>
</evidence>
<comment type="subcellular location">
    <subcellularLocation>
        <location evidence="1">Membrane</location>
        <topology evidence="1">Multi-pass membrane protein</topology>
    </subcellularLocation>
</comment>
<name>A0A9P6I7S7_9PEZI</name>
<dbReference type="PROSITE" id="PS00211">
    <property type="entry name" value="ABC_TRANSPORTER_1"/>
    <property type="match status" value="1"/>
</dbReference>
<dbReference type="InterPro" id="IPR034003">
    <property type="entry name" value="ABCG_PDR_2"/>
</dbReference>
<evidence type="ECO:0000256" key="7">
    <source>
        <dbReference type="ARBA" id="ARBA00022989"/>
    </source>
</evidence>
<dbReference type="InterPro" id="IPR010929">
    <property type="entry name" value="PDR_CDR_ABC"/>
</dbReference>
<dbReference type="Pfam" id="PF01061">
    <property type="entry name" value="ABC2_membrane"/>
    <property type="match status" value="2"/>
</dbReference>
<feature type="transmembrane region" description="Helical" evidence="10">
    <location>
        <begin position="1177"/>
        <end position="1198"/>
    </location>
</feature>
<dbReference type="GO" id="GO:0005524">
    <property type="term" value="F:ATP binding"/>
    <property type="evidence" value="ECO:0007669"/>
    <property type="project" value="UniProtKB-KW"/>
</dbReference>
<dbReference type="PROSITE" id="PS50893">
    <property type="entry name" value="ABC_TRANSPORTER_2"/>
    <property type="match status" value="2"/>
</dbReference>
<evidence type="ECO:0000313" key="13">
    <source>
        <dbReference type="Proteomes" id="UP000781932"/>
    </source>
</evidence>
<feature type="transmembrane region" description="Helical" evidence="10">
    <location>
        <begin position="544"/>
        <end position="565"/>
    </location>
</feature>
<evidence type="ECO:0000256" key="1">
    <source>
        <dbReference type="ARBA" id="ARBA00004141"/>
    </source>
</evidence>
<keyword evidence="7 10" id="KW-1133">Transmembrane helix</keyword>
<reference evidence="12" key="1">
    <citation type="submission" date="2020-03" db="EMBL/GenBank/DDBJ databases">
        <authorList>
            <person name="He L."/>
        </authorList>
    </citation>
    <scope>NUCLEOTIDE SEQUENCE</scope>
    <source>
        <strain evidence="12">CkLH20</strain>
    </source>
</reference>
<dbReference type="InterPro" id="IPR003593">
    <property type="entry name" value="AAA+_ATPase"/>
</dbReference>
<feature type="transmembrane region" description="Helical" evidence="10">
    <location>
        <begin position="620"/>
        <end position="642"/>
    </location>
</feature>
<dbReference type="InterPro" id="IPR029481">
    <property type="entry name" value="ABC_trans_N"/>
</dbReference>
<dbReference type="GO" id="GO:0140359">
    <property type="term" value="F:ABC-type transporter activity"/>
    <property type="evidence" value="ECO:0007669"/>
    <property type="project" value="InterPro"/>
</dbReference>
<feature type="transmembrane region" description="Helical" evidence="10">
    <location>
        <begin position="1331"/>
        <end position="1352"/>
    </location>
</feature>
<reference evidence="12" key="2">
    <citation type="submission" date="2020-11" db="EMBL/GenBank/DDBJ databases">
        <title>Whole genome sequencing of Colletotrichum sp.</title>
        <authorList>
            <person name="Li H."/>
        </authorList>
    </citation>
    <scope>NUCLEOTIDE SEQUENCE</scope>
    <source>
        <strain evidence="12">CkLH20</strain>
    </source>
</reference>
<dbReference type="Pfam" id="PF14510">
    <property type="entry name" value="ABC_trans_N"/>
    <property type="match status" value="1"/>
</dbReference>
<evidence type="ECO:0000313" key="12">
    <source>
        <dbReference type="EMBL" id="KAF9877445.1"/>
    </source>
</evidence>
<proteinExistence type="inferred from homology"/>
<feature type="region of interest" description="Disordered" evidence="9">
    <location>
        <begin position="1"/>
        <end position="54"/>
    </location>
</feature>
<feature type="domain" description="ABC transporter" evidence="11">
    <location>
        <begin position="839"/>
        <end position="1081"/>
    </location>
</feature>
<dbReference type="GO" id="GO:0016020">
    <property type="term" value="C:membrane"/>
    <property type="evidence" value="ECO:0007669"/>
    <property type="project" value="UniProtKB-SubCell"/>
</dbReference>
<dbReference type="GO" id="GO:0016887">
    <property type="term" value="F:ATP hydrolysis activity"/>
    <property type="evidence" value="ECO:0007669"/>
    <property type="project" value="InterPro"/>
</dbReference>
<feature type="transmembrane region" description="Helical" evidence="10">
    <location>
        <begin position="1300"/>
        <end position="1319"/>
    </location>
</feature>
<accession>A0A9P6I7S7</accession>
<evidence type="ECO:0000256" key="6">
    <source>
        <dbReference type="ARBA" id="ARBA00022840"/>
    </source>
</evidence>
<sequence>MRSDSDTETESGVLPPPVQNEKLRHPSSSESNSATIVNEKEWAKHEDSAAQEQRMNDEVLQLARRFTTQSHGAPGSLFPVPAEGPLNPASPNFNARKWAKAFYDIRTDTSEGNPPKTTGIAFKNLNVFGFGTSTDYQKSVGNVFLEAASMVKKLTGAKEQRIDILHDLEGVVHSGEMLAVLGPPGSGCSTFLKTVAGDTHGFHVSDDATLNYQGVQPKQMRTAFRGEAIYTAEVDHHFPHLTVGDTLYFAARARCPKNIPQGVSRREYAEHLRDVTMAMFGISHTKNTRVGDDFVRGVSGGERKRVTISEAALSYSPLQCWDNSTRGLDSANALEFCKTLRTQADVMGCTSCVAIYQASQDAYDVFDKVIVLYEGRQIFFGKTGEARAYFEGLGFVCPEQQTTADFLTSMTSHQERIIRPGWEGKTPRSPDEFAQAWKASQHRARLLEEVEDYLQRHPFGGDHYQKFLESRRIDQSKSQRANSPFTLSYTEQMTLTLWRSWVMLKGDPSITLTMLITNVFEGLIISSLFYNLPADTSSFFRRGILLFFTVIINAFGSILEIMTLYAKRKIVEKHARYALYHPSAEALSAMVVDLPYKIVNAVLMNSILYFMGNLRREPGAFFFFLLISFSMTLTMSMMFRLIGSVTKSVAQALAPASIILLLIALYTGFAIPPQYMQDWLGWVRWLNPVFYGLESVMLNEFVGRNFDCSTFVPMGPGYGSVAATEKVCSAAGSVPGQDFVSGTTYLLTSYGFKNSHRWRNFGVLIAYTILFMGLHLVATEYIASERSKGEVLVFSRQAMSKRRKQGTADVESGAAGKAQQSTSEDSDGAAGMEKQTSVFHWKDVCYDIKIKGEPRRILDHVDGFVRPGTLTALMGVSGAGKTTLLDVLATRVTMGVVTGDMLVDGQPRDESFQRKTGYVTQQDLHMHTSTVREALNFSALLRQPAKYSRKEKLAYVDTVISLLGMEEYSDAVIGVPGEGLNVEQRKRLTIGVELAARPQLLLFLDEPTSGLDSQTSWSICNLMEKLTKSGQAILCTIHQPSAMLFQRFDRLLLLARGGRTVYFGEIGKNSQTLVDYFVRNGGPPCPPGANPAEYMLEVIGAAPGAHTEIDWPAVWRQTPEYQAVQDELARLTSSRQGQVAAPKDNDPSSYREFAAGFGTQFFEVTKRVFQQYWRSPAYIYSKGVLSFGAALFIGLSFLNAENTQRGLQNQMFGVFIFLTVFSQIVEQIMPVFVSQRTMYEARERPSKAYSWKAFMLANILVEMAWNSLASVFCFVCWYFPIGLYRNAYATDSVDSRGITMFLSVWVFFIFTGSFAHMMIAGLPNEEVASGIVNLFAIMMFAFCGILAGPSTLPRFWIFMYRVNPFTYVVEGFLGTSLANAAVHCASNEFVKFNAPSGQTCGEYMAGYLATAGGYLDDPNAGNGTECSYCAMSDTNTFLKGINVDFNNRWRNFGLMWVYCIFNISVAVGIYWLVRVPKKSGKVKKE</sequence>
<dbReference type="PANTHER" id="PTHR19241">
    <property type="entry name" value="ATP-BINDING CASSETTE TRANSPORTER"/>
    <property type="match status" value="1"/>
</dbReference>